<feature type="compositionally biased region" description="Low complexity" evidence="1">
    <location>
        <begin position="48"/>
        <end position="65"/>
    </location>
</feature>
<dbReference type="AlphaFoldDB" id="A5B640"/>
<protein>
    <submittedName>
        <fullName evidence="2">Uncharacterized protein</fullName>
    </submittedName>
</protein>
<reference evidence="2" key="1">
    <citation type="journal article" date="2007" name="PLoS ONE">
        <title>The first genome sequence of an elite grapevine cultivar (Pinot noir Vitis vinifera L.): coping with a highly heterozygous genome.</title>
        <authorList>
            <person name="Velasco R."/>
            <person name="Zharkikh A."/>
            <person name="Troggio M."/>
            <person name="Cartwright D.A."/>
            <person name="Cestaro A."/>
            <person name="Pruss D."/>
            <person name="Pindo M."/>
            <person name="FitzGerald L.M."/>
            <person name="Vezzulli S."/>
            <person name="Reid J."/>
            <person name="Malacarne G."/>
            <person name="Iliev D."/>
            <person name="Coppola G."/>
            <person name="Wardell B."/>
            <person name="Micheletti D."/>
            <person name="Macalma T."/>
            <person name="Facci M."/>
            <person name="Mitchell J.T."/>
            <person name="Perazzolli M."/>
            <person name="Eldredge G."/>
            <person name="Gatto P."/>
            <person name="Oyzerski R."/>
            <person name="Moretto M."/>
            <person name="Gutin N."/>
            <person name="Stefanini M."/>
            <person name="Chen Y."/>
            <person name="Segala C."/>
            <person name="Davenport C."/>
            <person name="Dematte L."/>
            <person name="Mraz A."/>
            <person name="Battilana J."/>
            <person name="Stormo K."/>
            <person name="Costa F."/>
            <person name="Tao Q."/>
            <person name="Si-Ammour A."/>
            <person name="Harkins T."/>
            <person name="Lackey A."/>
            <person name="Perbost C."/>
            <person name="Taillon B."/>
            <person name="Stella A."/>
            <person name="Solovyev V."/>
            <person name="Fawcett J.A."/>
            <person name="Sterck L."/>
            <person name="Vandepoele K."/>
            <person name="Grando S.M."/>
            <person name="Toppo S."/>
            <person name="Moser C."/>
            <person name="Lanchbury J."/>
            <person name="Bogden R."/>
            <person name="Skolnick M."/>
            <person name="Sgaramella V."/>
            <person name="Bhatnagar S.K."/>
            <person name="Fontana P."/>
            <person name="Gutin A."/>
            <person name="Van de Peer Y."/>
            <person name="Salamini F."/>
            <person name="Viola R."/>
        </authorList>
    </citation>
    <scope>NUCLEOTIDE SEQUENCE</scope>
</reference>
<dbReference type="EMBL" id="AM447896">
    <property type="protein sequence ID" value="CAN80837.1"/>
    <property type="molecule type" value="Genomic_DNA"/>
</dbReference>
<evidence type="ECO:0000256" key="1">
    <source>
        <dbReference type="SAM" id="MobiDB-lite"/>
    </source>
</evidence>
<feature type="compositionally biased region" description="Low complexity" evidence="1">
    <location>
        <begin position="19"/>
        <end position="34"/>
    </location>
</feature>
<name>A5B640_VITVI</name>
<sequence length="264" mass="28707">MARIRGGHTDPSVSCEARPSASAPQDSSQAPQSPTVLSSEGGVPSSPPQRRYSSRRPPTSLLPEPSVHHIPPKRARTSGPGETSRHSQLKPQAPADSPHPSSIAPKAIIKRPMVLAPPIEGNSDCRAKPFHFELYFDIEAMRQQPDLQDSFGLLQRLFCHILEHMGYPIKPHLEHRHHCESISLSTNGHNWQATSIDPPAIPLVPPVAPPISEHFITVSGTKFHAMHLGLLPPPRTDISGPSELIAPVEEAIPAEKTTRVDVST</sequence>
<accession>A5B640</accession>
<organism evidence="2">
    <name type="scientific">Vitis vinifera</name>
    <name type="common">Grape</name>
    <dbReference type="NCBI Taxonomy" id="29760"/>
    <lineage>
        <taxon>Eukaryota</taxon>
        <taxon>Viridiplantae</taxon>
        <taxon>Streptophyta</taxon>
        <taxon>Embryophyta</taxon>
        <taxon>Tracheophyta</taxon>
        <taxon>Spermatophyta</taxon>
        <taxon>Magnoliopsida</taxon>
        <taxon>eudicotyledons</taxon>
        <taxon>Gunneridae</taxon>
        <taxon>Pentapetalae</taxon>
        <taxon>rosids</taxon>
        <taxon>Vitales</taxon>
        <taxon>Vitaceae</taxon>
        <taxon>Viteae</taxon>
        <taxon>Vitis</taxon>
    </lineage>
</organism>
<gene>
    <name evidence="2" type="ORF">VITISV_010182</name>
</gene>
<feature type="region of interest" description="Disordered" evidence="1">
    <location>
        <begin position="1"/>
        <end position="103"/>
    </location>
</feature>
<proteinExistence type="predicted"/>
<evidence type="ECO:0000313" key="2">
    <source>
        <dbReference type="EMBL" id="CAN80837.1"/>
    </source>
</evidence>